<protein>
    <submittedName>
        <fullName evidence="2">Uncharacterized protein</fullName>
    </submittedName>
</protein>
<comment type="caution">
    <text evidence="2">The sequence shown here is derived from an EMBL/GenBank/DDBJ whole genome shotgun (WGS) entry which is preliminary data.</text>
</comment>
<name>A0A0F0KJA4_9MICO</name>
<evidence type="ECO:0000313" key="2">
    <source>
        <dbReference type="EMBL" id="KJL20977.1"/>
    </source>
</evidence>
<dbReference type="AlphaFoldDB" id="A0A0F0KJA4"/>
<keyword evidence="3" id="KW-1185">Reference proteome</keyword>
<reference evidence="2 3" key="1">
    <citation type="submission" date="2015-02" db="EMBL/GenBank/DDBJ databases">
        <title>Draft genome sequences of ten Microbacterium spp. with emphasis on heavy metal contaminated environments.</title>
        <authorList>
            <person name="Corretto E."/>
        </authorList>
    </citation>
    <scope>NUCLEOTIDE SEQUENCE [LARGE SCALE GENOMIC DNA]</scope>
    <source>
        <strain evidence="2 3">DSM 12966</strain>
    </source>
</reference>
<evidence type="ECO:0000313" key="3">
    <source>
        <dbReference type="Proteomes" id="UP000033572"/>
    </source>
</evidence>
<dbReference type="Proteomes" id="UP000033572">
    <property type="component" value="Unassembled WGS sequence"/>
</dbReference>
<proteinExistence type="predicted"/>
<sequence>MRAEGKVGDMDLLALELFFIGLLGLASLAIVFVSVVVLRNLFRGQR</sequence>
<feature type="transmembrane region" description="Helical" evidence="1">
    <location>
        <begin position="12"/>
        <end position="38"/>
    </location>
</feature>
<keyword evidence="1" id="KW-0472">Membrane</keyword>
<organism evidence="2 3">
    <name type="scientific">Microbacterium foliorum</name>
    <dbReference type="NCBI Taxonomy" id="104336"/>
    <lineage>
        <taxon>Bacteria</taxon>
        <taxon>Bacillati</taxon>
        <taxon>Actinomycetota</taxon>
        <taxon>Actinomycetes</taxon>
        <taxon>Micrococcales</taxon>
        <taxon>Microbacteriaceae</taxon>
        <taxon>Microbacterium</taxon>
    </lineage>
</organism>
<gene>
    <name evidence="2" type="ORF">RN50_01942</name>
</gene>
<accession>A0A0F0KJA4</accession>
<dbReference type="EMBL" id="JYIU01000042">
    <property type="protein sequence ID" value="KJL20977.1"/>
    <property type="molecule type" value="Genomic_DNA"/>
</dbReference>
<keyword evidence="1" id="KW-0812">Transmembrane</keyword>
<dbReference type="PATRIC" id="fig|104336.4.peg.1981"/>
<keyword evidence="1" id="KW-1133">Transmembrane helix</keyword>
<evidence type="ECO:0000256" key="1">
    <source>
        <dbReference type="SAM" id="Phobius"/>
    </source>
</evidence>